<evidence type="ECO:0000259" key="1">
    <source>
        <dbReference type="Pfam" id="PF21265"/>
    </source>
</evidence>
<keyword evidence="2" id="KW-0238">DNA-binding</keyword>
<evidence type="ECO:0000313" key="3">
    <source>
        <dbReference type="Proteomes" id="UP000594646"/>
    </source>
</evidence>
<dbReference type="Gene3D" id="2.40.50.140">
    <property type="entry name" value="Nucleic acid-binding proteins"/>
    <property type="match status" value="1"/>
</dbReference>
<dbReference type="Pfam" id="PF21265">
    <property type="entry name" value="SBB_T7"/>
    <property type="match status" value="1"/>
</dbReference>
<dbReference type="Proteomes" id="UP000594646">
    <property type="component" value="Genome"/>
</dbReference>
<dbReference type="SUPFAM" id="SSF50249">
    <property type="entry name" value="Nucleic acid-binding proteins"/>
    <property type="match status" value="1"/>
</dbReference>
<dbReference type="InterPro" id="IPR012340">
    <property type="entry name" value="NA-bd_OB-fold"/>
</dbReference>
<feature type="domain" description="Single-stranded DNA-binding protein BPT7" evidence="1">
    <location>
        <begin position="15"/>
        <end position="159"/>
    </location>
</feature>
<sequence>MNDATNVSELGEALYPHLNKPDVKFNENGEYKVSLKIPEAKAKGMIALYEKALQSSISEAEEKLGGKKVKLAPKPYSVEDGFAVFKYKMKATGVNRKTKEPFSQRPQLFDAKKNPLNPTSCNIWGGSKMKIAYTLRSYYSPVIGAGITSQLKAVQVIELVENKQADLFAKEDGYENQTSVEEMNNVQGTEVQTSTDF</sequence>
<dbReference type="EMBL" id="MT375523">
    <property type="protein sequence ID" value="QLF88191.1"/>
    <property type="molecule type" value="Genomic_DNA"/>
</dbReference>
<proteinExistence type="predicted"/>
<protein>
    <submittedName>
        <fullName evidence="2">SsDNA-binding protein</fullName>
    </submittedName>
</protein>
<dbReference type="InterPro" id="IPR049476">
    <property type="entry name" value="SBB_BPT7"/>
</dbReference>
<reference evidence="3" key="1">
    <citation type="submission" date="2020-04" db="EMBL/GenBank/DDBJ databases">
        <title>Efficient Dilution-to-Extinction isolation of novel virus-host model systems for fastidious heterotrophic bacteria.</title>
        <authorList>
            <person name="Buchholz H.H."/>
            <person name="Temperton B."/>
            <person name="Michelsen M."/>
            <person name="Allen M."/>
        </authorList>
    </citation>
    <scope>NUCLEOTIDE SEQUENCE [LARGE SCALE GENOMIC DNA]</scope>
</reference>
<evidence type="ECO:0000313" key="2">
    <source>
        <dbReference type="EMBL" id="QLF88191.1"/>
    </source>
</evidence>
<keyword evidence="3" id="KW-1185">Reference proteome</keyword>
<dbReference type="GO" id="GO:0003677">
    <property type="term" value="F:DNA binding"/>
    <property type="evidence" value="ECO:0007669"/>
    <property type="project" value="UniProtKB-KW"/>
</dbReference>
<organism evidence="2 3">
    <name type="scientific">Pelagibacter phage Eyrgjafa EXVC018P</name>
    <dbReference type="NCBI Taxonomy" id="2736227"/>
    <lineage>
        <taxon>Viruses</taxon>
        <taxon>Duplodnaviria</taxon>
        <taxon>Heunggongvirae</taxon>
        <taxon>Uroviricota</taxon>
        <taxon>Caudoviricetes</taxon>
        <taxon>Autographivirales</taxon>
        <taxon>Fussvirus</taxon>
        <taxon>Fussvirus Eyrgjafa EXVC018P</taxon>
    </lineage>
</organism>
<gene>
    <name evidence="2" type="ORF">Eyrgjafa_gp_46</name>
</gene>
<accession>A0A7S6C5V5</accession>
<name>A0A7S6C5V5_9CAUD</name>